<feature type="domain" description="Bacterial surface antigen (D15)" evidence="4">
    <location>
        <begin position="135"/>
        <end position="337"/>
    </location>
</feature>
<dbReference type="EMBL" id="JAOAOG010000272">
    <property type="protein sequence ID" value="KAJ6234016.1"/>
    <property type="molecule type" value="Genomic_DNA"/>
</dbReference>
<dbReference type="InterPro" id="IPR000184">
    <property type="entry name" value="Bac_surfAg_D15"/>
</dbReference>
<reference evidence="5" key="1">
    <citation type="submission" date="2022-08" db="EMBL/GenBank/DDBJ databases">
        <title>Novel sulfate-reducing endosymbionts in the free-living metamonad Anaeramoeba.</title>
        <authorList>
            <person name="Jerlstrom-Hultqvist J."/>
            <person name="Cepicka I."/>
            <person name="Gallot-Lavallee L."/>
            <person name="Salas-Leiva D."/>
            <person name="Curtis B.A."/>
            <person name="Zahonova K."/>
            <person name="Pipaliya S."/>
            <person name="Dacks J."/>
            <person name="Roger A.J."/>
        </authorList>
    </citation>
    <scope>NUCLEOTIDE SEQUENCE</scope>
    <source>
        <strain evidence="5">Schooner1</strain>
    </source>
</reference>
<keyword evidence="3" id="KW-0175">Coiled coil</keyword>
<proteinExistence type="predicted"/>
<evidence type="ECO:0000256" key="2">
    <source>
        <dbReference type="ARBA" id="ARBA00023136"/>
    </source>
</evidence>
<protein>
    <submittedName>
        <fullName evidence="5">Sorting and assembly machinery component 50</fullName>
    </submittedName>
</protein>
<evidence type="ECO:0000259" key="4">
    <source>
        <dbReference type="Pfam" id="PF01103"/>
    </source>
</evidence>
<sequence length="487" mass="56025">MKNILQLNDTHIKISRSDEQPTFNKESFLKRKIKIDKIALPTILFTDVNFVNEKLRHISQQNTTHGMISQSQNIIEFFNTLNIFENITIESDVPSPIKLCQPTKVSVVIKEPKKKYESKVELLTISPNFHYRNNNLFGKGERLRFDGDFDLSSQSFSTTFVKPLIATDSLKISGFDLSLIAEHDMIQDDIHYLLNKFSINWNSQLLKDYYTHSLNNLNPKRPLHTVSYQFSNRNFIGDEKNNNIKFQNFTPKQFKSSLSYTYDFSNIKNLEIVSKGYSVKSKTEFSGIIAGTRSLKTENYLALQIPLSDRVVFKLEGGFDCVVPLTSDKLDFLEYYTYNKPETIIEIITNIKKNIIEALEQLNENENKRINKKNEPTNNEPPKHFEGNFSAKFKALLNYKHPIKSKKGSYLSATVFAKTNLIGNVSLNKNISQDIKKIISQKNSSTGLSLGYETKGRNFGLTFGYDLENFNAKNLQKPNIYFDLDVN</sequence>
<keyword evidence="6" id="KW-1185">Reference proteome</keyword>
<evidence type="ECO:0000256" key="3">
    <source>
        <dbReference type="SAM" id="Coils"/>
    </source>
</evidence>
<gene>
    <name evidence="5" type="ORF">M0813_00650</name>
</gene>
<feature type="coiled-coil region" evidence="3">
    <location>
        <begin position="345"/>
        <end position="375"/>
    </location>
</feature>
<organism evidence="5 6">
    <name type="scientific">Anaeramoeba flamelloides</name>
    <dbReference type="NCBI Taxonomy" id="1746091"/>
    <lineage>
        <taxon>Eukaryota</taxon>
        <taxon>Metamonada</taxon>
        <taxon>Anaeramoebidae</taxon>
        <taxon>Anaeramoeba</taxon>
    </lineage>
</organism>
<dbReference type="Gene3D" id="2.40.160.50">
    <property type="entry name" value="membrane protein fhac: a member of the omp85/tpsb transporter family"/>
    <property type="match status" value="1"/>
</dbReference>
<evidence type="ECO:0000313" key="5">
    <source>
        <dbReference type="EMBL" id="KAJ6234016.1"/>
    </source>
</evidence>
<dbReference type="Proteomes" id="UP001150062">
    <property type="component" value="Unassembled WGS sequence"/>
</dbReference>
<name>A0ABQ8XN86_9EUKA</name>
<comment type="subcellular location">
    <subcellularLocation>
        <location evidence="1">Membrane</location>
    </subcellularLocation>
</comment>
<dbReference type="Pfam" id="PF01103">
    <property type="entry name" value="Omp85"/>
    <property type="match status" value="1"/>
</dbReference>
<evidence type="ECO:0000313" key="6">
    <source>
        <dbReference type="Proteomes" id="UP001150062"/>
    </source>
</evidence>
<evidence type="ECO:0000256" key="1">
    <source>
        <dbReference type="ARBA" id="ARBA00004370"/>
    </source>
</evidence>
<keyword evidence="2" id="KW-0472">Membrane</keyword>
<comment type="caution">
    <text evidence="5">The sequence shown here is derived from an EMBL/GenBank/DDBJ whole genome shotgun (WGS) entry which is preliminary data.</text>
</comment>
<accession>A0ABQ8XN86</accession>